<dbReference type="OrthoDB" id="2014869at2759"/>
<dbReference type="GO" id="GO:0004252">
    <property type="term" value="F:serine-type endopeptidase activity"/>
    <property type="evidence" value="ECO:0007669"/>
    <property type="project" value="InterPro"/>
</dbReference>
<name>A0A3S3QPH9_9MAGN</name>
<evidence type="ECO:0000256" key="2">
    <source>
        <dbReference type="ARBA" id="ARBA00022729"/>
    </source>
</evidence>
<organism evidence="3 4">
    <name type="scientific">Cinnamomum micranthum f. kanehirae</name>
    <dbReference type="NCBI Taxonomy" id="337451"/>
    <lineage>
        <taxon>Eukaryota</taxon>
        <taxon>Viridiplantae</taxon>
        <taxon>Streptophyta</taxon>
        <taxon>Embryophyta</taxon>
        <taxon>Tracheophyta</taxon>
        <taxon>Spermatophyta</taxon>
        <taxon>Magnoliopsida</taxon>
        <taxon>Magnoliidae</taxon>
        <taxon>Laurales</taxon>
        <taxon>Lauraceae</taxon>
        <taxon>Cinnamomum</taxon>
    </lineage>
</organism>
<proteinExistence type="inferred from homology"/>
<dbReference type="InterPro" id="IPR045051">
    <property type="entry name" value="SBT"/>
</dbReference>
<comment type="caution">
    <text evidence="3">The sequence shown here is derived from an EMBL/GenBank/DDBJ whole genome shotgun (WGS) entry which is preliminary data.</text>
</comment>
<dbReference type="STRING" id="337451.A0A3S3QPH9"/>
<evidence type="ECO:0000313" key="4">
    <source>
        <dbReference type="Proteomes" id="UP000283530"/>
    </source>
</evidence>
<evidence type="ECO:0000313" key="3">
    <source>
        <dbReference type="EMBL" id="RWR88353.1"/>
    </source>
</evidence>
<comment type="similarity">
    <text evidence="1">Belongs to the peptidase S8 family.</text>
</comment>
<reference evidence="3 4" key="1">
    <citation type="journal article" date="2019" name="Nat. Plants">
        <title>Stout camphor tree genome fills gaps in understanding of flowering plant genome evolution.</title>
        <authorList>
            <person name="Chaw S.M."/>
            <person name="Liu Y.C."/>
            <person name="Wu Y.W."/>
            <person name="Wang H.Y."/>
            <person name="Lin C.I."/>
            <person name="Wu C.S."/>
            <person name="Ke H.M."/>
            <person name="Chang L.Y."/>
            <person name="Hsu C.Y."/>
            <person name="Yang H.T."/>
            <person name="Sudianto E."/>
            <person name="Hsu M.H."/>
            <person name="Wu K.P."/>
            <person name="Wang L.N."/>
            <person name="Leebens-Mack J.H."/>
            <person name="Tsai I.J."/>
        </authorList>
    </citation>
    <scope>NUCLEOTIDE SEQUENCE [LARGE SCALE GENOMIC DNA]</scope>
    <source>
        <strain evidence="4">cv. Chaw 1501</strain>
        <tissue evidence="3">Young leaves</tissue>
    </source>
</reference>
<dbReference type="Gene3D" id="3.40.50.200">
    <property type="entry name" value="Peptidase S8/S53 domain"/>
    <property type="match status" value="1"/>
</dbReference>
<dbReference type="EMBL" id="QPKB01000007">
    <property type="protein sequence ID" value="RWR88353.1"/>
    <property type="molecule type" value="Genomic_DNA"/>
</dbReference>
<keyword evidence="2" id="KW-0732">Signal</keyword>
<dbReference type="AlphaFoldDB" id="A0A3S3QPH9"/>
<dbReference type="PANTHER" id="PTHR10795">
    <property type="entry name" value="PROPROTEIN CONVERTASE SUBTILISIN/KEXIN"/>
    <property type="match status" value="1"/>
</dbReference>
<evidence type="ECO:0000256" key="1">
    <source>
        <dbReference type="ARBA" id="ARBA00011073"/>
    </source>
</evidence>
<dbReference type="InterPro" id="IPR036852">
    <property type="entry name" value="Peptidase_S8/S53_dom_sf"/>
</dbReference>
<dbReference type="Proteomes" id="UP000283530">
    <property type="component" value="Unassembled WGS sequence"/>
</dbReference>
<protein>
    <submittedName>
        <fullName evidence="3">Subtilisin-like protein protease SBT3.9 isoform X1</fullName>
    </submittedName>
</protein>
<keyword evidence="3" id="KW-0378">Hydrolase</keyword>
<gene>
    <name evidence="3" type="ORF">CKAN_01735500</name>
</gene>
<keyword evidence="3" id="KW-0645">Protease</keyword>
<dbReference type="GO" id="GO:0006508">
    <property type="term" value="P:proteolysis"/>
    <property type="evidence" value="ECO:0007669"/>
    <property type="project" value="UniProtKB-KW"/>
</dbReference>
<keyword evidence="4" id="KW-1185">Reference proteome</keyword>
<accession>A0A3S3QPH9</accession>
<sequence>MPDVVDVIPNDLVKLHTTRSWDYLGLSSPHAASNLLTESSMGIWPESKSFDDKGMGPIPTRWKRACEGGDHIKSTNCNRKLIGACWFVKGLLEIIYKGTDKNHSRHGVLIP</sequence>